<comment type="cofactor">
    <cofactor evidence="9">
        <name>FAD</name>
        <dbReference type="ChEBI" id="CHEBI:57692"/>
    </cofactor>
    <text evidence="9">Binds 1 FAD per subunit.</text>
</comment>
<comment type="caution">
    <text evidence="14">The sequence shown here is derived from an EMBL/GenBank/DDBJ whole genome shotgun (WGS) entry which is preliminary data.</text>
</comment>
<dbReference type="EMBL" id="SSGD01000144">
    <property type="protein sequence ID" value="TXI51672.1"/>
    <property type="molecule type" value="Genomic_DNA"/>
</dbReference>
<organism evidence="14 15">
    <name type="scientific">Mycolicibacter arupensis</name>
    <dbReference type="NCBI Taxonomy" id="342002"/>
    <lineage>
        <taxon>Bacteria</taxon>
        <taxon>Bacillati</taxon>
        <taxon>Actinomycetota</taxon>
        <taxon>Actinomycetes</taxon>
        <taxon>Mycobacteriales</taxon>
        <taxon>Mycobacteriaceae</taxon>
        <taxon>Mycolicibacter</taxon>
    </lineage>
</organism>
<evidence type="ECO:0000259" key="13">
    <source>
        <dbReference type="Pfam" id="PF07992"/>
    </source>
</evidence>
<evidence type="ECO:0000313" key="14">
    <source>
        <dbReference type="EMBL" id="TXI51672.1"/>
    </source>
</evidence>
<dbReference type="PRINTS" id="PR00411">
    <property type="entry name" value="PNDRDTASEI"/>
</dbReference>
<feature type="binding site" evidence="9">
    <location>
        <position position="53"/>
    </location>
    <ligand>
        <name>FAD</name>
        <dbReference type="ChEBI" id="CHEBI:57692"/>
    </ligand>
</feature>
<dbReference type="SUPFAM" id="SSF55424">
    <property type="entry name" value="FAD/NAD-linked reductases, dimerisation (C-terminal) domain"/>
    <property type="match status" value="1"/>
</dbReference>
<feature type="disulfide bond" description="Redox-active" evidence="10">
    <location>
        <begin position="44"/>
        <end position="49"/>
    </location>
</feature>
<feature type="binding site" evidence="9">
    <location>
        <position position="305"/>
    </location>
    <ligand>
        <name>NAD(+)</name>
        <dbReference type="ChEBI" id="CHEBI:57540"/>
    </ligand>
</feature>
<dbReference type="GO" id="GO:0016668">
    <property type="term" value="F:oxidoreductase activity, acting on a sulfur group of donors, NAD(P) as acceptor"/>
    <property type="evidence" value="ECO:0007669"/>
    <property type="project" value="InterPro"/>
</dbReference>
<dbReference type="PROSITE" id="PS00076">
    <property type="entry name" value="PYRIDINE_REDOX_1"/>
    <property type="match status" value="1"/>
</dbReference>
<reference evidence="14 15" key="1">
    <citation type="submission" date="2018-09" db="EMBL/GenBank/DDBJ databases">
        <title>Metagenome Assembled Genomes from an Advanced Water Purification Facility.</title>
        <authorList>
            <person name="Stamps B.W."/>
            <person name="Spear J.R."/>
        </authorList>
    </citation>
    <scope>NUCLEOTIDE SEQUENCE [LARGE SCALE GENOMIC DNA]</scope>
    <source>
        <strain evidence="14">Bin_29_2</strain>
    </source>
</reference>
<comment type="similarity">
    <text evidence="1 11">Belongs to the class-I pyridine nucleotide-disulfide oxidoreductase family.</text>
</comment>
<name>A0A5C7XQE6_9MYCO</name>
<dbReference type="RefSeq" id="WP_276762903.1">
    <property type="nucleotide sequence ID" value="NZ_SSGD01000144.1"/>
</dbReference>
<dbReference type="InterPro" id="IPR001100">
    <property type="entry name" value="Pyr_nuc-diS_OxRdtase"/>
</dbReference>
<evidence type="ECO:0000256" key="7">
    <source>
        <dbReference type="ARBA" id="ARBA00023284"/>
    </source>
</evidence>
<keyword evidence="9" id="KW-0520">NAD</keyword>
<keyword evidence="3 9" id="KW-0274">FAD</keyword>
<evidence type="ECO:0000256" key="9">
    <source>
        <dbReference type="PIRSR" id="PIRSR000350-3"/>
    </source>
</evidence>
<dbReference type="PRINTS" id="PR00368">
    <property type="entry name" value="FADPNR"/>
</dbReference>
<evidence type="ECO:0000256" key="5">
    <source>
        <dbReference type="ARBA" id="ARBA00023002"/>
    </source>
</evidence>
<evidence type="ECO:0000256" key="3">
    <source>
        <dbReference type="ARBA" id="ARBA00022827"/>
    </source>
</evidence>
<feature type="binding site" evidence="9">
    <location>
        <position position="192"/>
    </location>
    <ligand>
        <name>NAD(+)</name>
        <dbReference type="ChEBI" id="CHEBI:57540"/>
    </ligand>
</feature>
<dbReference type="InterPro" id="IPR036188">
    <property type="entry name" value="FAD/NAD-bd_sf"/>
</dbReference>
<keyword evidence="9" id="KW-0547">Nucleotide-binding</keyword>
<evidence type="ECO:0000259" key="12">
    <source>
        <dbReference type="Pfam" id="PF02852"/>
    </source>
</evidence>
<evidence type="ECO:0000256" key="6">
    <source>
        <dbReference type="ARBA" id="ARBA00023157"/>
    </source>
</evidence>
<keyword evidence="7 11" id="KW-0676">Redox-active center</keyword>
<feature type="binding site" evidence="9">
    <location>
        <begin position="169"/>
        <end position="176"/>
    </location>
    <ligand>
        <name>NAD(+)</name>
        <dbReference type="ChEBI" id="CHEBI:57540"/>
    </ligand>
</feature>
<dbReference type="Pfam" id="PF02852">
    <property type="entry name" value="Pyr_redox_dim"/>
    <property type="match status" value="1"/>
</dbReference>
<evidence type="ECO:0000256" key="2">
    <source>
        <dbReference type="ARBA" id="ARBA00022630"/>
    </source>
</evidence>
<evidence type="ECO:0000256" key="1">
    <source>
        <dbReference type="ARBA" id="ARBA00007532"/>
    </source>
</evidence>
<evidence type="ECO:0000256" key="11">
    <source>
        <dbReference type="RuleBase" id="RU003691"/>
    </source>
</evidence>
<feature type="binding site" evidence="9">
    <location>
        <position position="264"/>
    </location>
    <ligand>
        <name>NAD(+)</name>
        <dbReference type="ChEBI" id="CHEBI:57540"/>
    </ligand>
</feature>
<dbReference type="SUPFAM" id="SSF51905">
    <property type="entry name" value="FAD/NAD(P)-binding domain"/>
    <property type="match status" value="1"/>
</dbReference>
<dbReference type="GO" id="GO:0003955">
    <property type="term" value="F:NAD(P)H dehydrogenase (quinone) activity"/>
    <property type="evidence" value="ECO:0007669"/>
    <property type="project" value="TreeGrafter"/>
</dbReference>
<accession>A0A5C7XQE6</accession>
<dbReference type="PANTHER" id="PTHR43014">
    <property type="entry name" value="MERCURIC REDUCTASE"/>
    <property type="match status" value="1"/>
</dbReference>
<dbReference type="PANTHER" id="PTHR43014:SF4">
    <property type="entry name" value="PYRIDINE NUCLEOTIDE-DISULFIDE OXIDOREDUCTASE RCLA-RELATED"/>
    <property type="match status" value="1"/>
</dbReference>
<gene>
    <name evidence="14" type="ORF">E6Q54_20145</name>
</gene>
<protein>
    <submittedName>
        <fullName evidence="14">NAD(P)/FAD-dependent oxidoreductase</fullName>
    </submittedName>
</protein>
<feature type="active site" description="Proton acceptor" evidence="8">
    <location>
        <position position="443"/>
    </location>
</feature>
<keyword evidence="5 11" id="KW-0560">Oxidoreductase</keyword>
<dbReference type="GO" id="GO:0050660">
    <property type="term" value="F:flavin adenine dinucleotide binding"/>
    <property type="evidence" value="ECO:0007669"/>
    <property type="project" value="TreeGrafter"/>
</dbReference>
<feature type="binding site" evidence="9">
    <location>
        <begin position="131"/>
        <end position="133"/>
    </location>
    <ligand>
        <name>FAD</name>
        <dbReference type="ChEBI" id="CHEBI:57692"/>
    </ligand>
</feature>
<dbReference type="Gene3D" id="3.30.390.30">
    <property type="match status" value="1"/>
</dbReference>
<evidence type="ECO:0000256" key="4">
    <source>
        <dbReference type="ARBA" id="ARBA00022857"/>
    </source>
</evidence>
<evidence type="ECO:0000256" key="8">
    <source>
        <dbReference type="PIRSR" id="PIRSR000350-2"/>
    </source>
</evidence>
<feature type="domain" description="FAD/NAD(P)-binding" evidence="13">
    <location>
        <begin position="6"/>
        <end position="315"/>
    </location>
</feature>
<proteinExistence type="inferred from homology"/>
<keyword evidence="6" id="KW-1015">Disulfide bond</keyword>
<dbReference type="FunFam" id="3.30.390.30:FF:000001">
    <property type="entry name" value="Dihydrolipoyl dehydrogenase"/>
    <property type="match status" value="1"/>
</dbReference>
<dbReference type="InterPro" id="IPR023753">
    <property type="entry name" value="FAD/NAD-binding_dom"/>
</dbReference>
<evidence type="ECO:0000313" key="15">
    <source>
        <dbReference type="Proteomes" id="UP000321797"/>
    </source>
</evidence>
<dbReference type="InterPro" id="IPR004099">
    <property type="entry name" value="Pyr_nucl-diS_OxRdtase_dimer"/>
</dbReference>
<feature type="domain" description="Pyridine nucleotide-disulphide oxidoreductase dimerisation" evidence="12">
    <location>
        <begin position="342"/>
        <end position="452"/>
    </location>
</feature>
<dbReference type="PIRSF" id="PIRSF000350">
    <property type="entry name" value="Mercury_reductase_MerA"/>
    <property type="match status" value="1"/>
</dbReference>
<evidence type="ECO:0000256" key="10">
    <source>
        <dbReference type="PIRSR" id="PIRSR000350-4"/>
    </source>
</evidence>
<dbReference type="InterPro" id="IPR012999">
    <property type="entry name" value="Pyr_OxRdtase_I_AS"/>
</dbReference>
<dbReference type="Gene3D" id="3.50.50.60">
    <property type="entry name" value="FAD/NAD(P)-binding domain"/>
    <property type="match status" value="2"/>
</dbReference>
<dbReference type="InterPro" id="IPR016156">
    <property type="entry name" value="FAD/NAD-linked_Rdtase_dimer_sf"/>
</dbReference>
<dbReference type="Pfam" id="PF07992">
    <property type="entry name" value="Pyr_redox_2"/>
    <property type="match status" value="1"/>
</dbReference>
<keyword evidence="2 11" id="KW-0285">Flavoprotein</keyword>
<dbReference type="AlphaFoldDB" id="A0A5C7XQE6"/>
<sequence length="458" mass="48078">MPIDADLLVIGFGKGGKTLAADVGRRGQCVVLVEQSAEMYGGTCINTGCVPTKSLVYQGERAAGASSYAEAVAATERLTAGLRAANLASLRSIPSVTVLTGRARFLDAHTVRVDTDGAEVDVAARHIVIGTGSQPAIPDLPGLADCPVAVSSAELLRLASRPDRLVVLGGGYIGLEFASMYAAYGSAVTVLEQRPAVLAQEDPEVAEAARALLYARGVTIETGVNLTGVQTILRPGRPPTARVSYLVDGRSATVDADAALVALGRTPNTSGLDLERAGVEVTDTGAVVVDDRRLTSQPHIYAIGDVTGGPQFTYISLDDYRIVSDQLTGASSPRNAAQRRAVPNCLFLSPPLARVGLTETQARTAGYDIQVATSPVVELTTVARARIVEQTEGIMKVVVDAATDKILGAALLCHDAHEVINIVALAMRHGITAAQLRDEIYTHPSMSECFNQLLGMRR</sequence>
<keyword evidence="4" id="KW-0521">NADP</keyword>
<dbReference type="Proteomes" id="UP000321797">
    <property type="component" value="Unassembled WGS sequence"/>
</dbReference>